<dbReference type="Gene3D" id="3.30.70.2590">
    <property type="match status" value="1"/>
</dbReference>
<gene>
    <name evidence="1" type="ORF">D3874_13650</name>
</gene>
<evidence type="ECO:0008006" key="3">
    <source>
        <dbReference type="Google" id="ProtNLM"/>
    </source>
</evidence>
<evidence type="ECO:0000313" key="2">
    <source>
        <dbReference type="Proteomes" id="UP000284605"/>
    </source>
</evidence>
<dbReference type="InterPro" id="IPR022798">
    <property type="entry name" value="BcsD_bac"/>
</dbReference>
<dbReference type="InterPro" id="IPR038470">
    <property type="entry name" value="Cellsynth_D_sf"/>
</dbReference>
<keyword evidence="2" id="KW-1185">Reference proteome</keyword>
<comment type="caution">
    <text evidence="1">The sequence shown here is derived from an EMBL/GenBank/DDBJ whole genome shotgun (WGS) entry which is preliminary data.</text>
</comment>
<evidence type="ECO:0000313" key="1">
    <source>
        <dbReference type="EMBL" id="RJF89988.1"/>
    </source>
</evidence>
<dbReference type="OrthoDB" id="6078279at2"/>
<dbReference type="AlphaFoldDB" id="A0A418WIY1"/>
<protein>
    <recommendedName>
        <fullName evidence="3">Cellulose synthase</fullName>
    </recommendedName>
</protein>
<dbReference type="GO" id="GO:0030244">
    <property type="term" value="P:cellulose biosynthetic process"/>
    <property type="evidence" value="ECO:0007669"/>
    <property type="project" value="InterPro"/>
</dbReference>
<dbReference type="EMBL" id="QYUK01000011">
    <property type="protein sequence ID" value="RJF89988.1"/>
    <property type="molecule type" value="Genomic_DNA"/>
</dbReference>
<dbReference type="Proteomes" id="UP000284605">
    <property type="component" value="Unassembled WGS sequence"/>
</dbReference>
<organism evidence="1 2">
    <name type="scientific">Oleomonas cavernae</name>
    <dbReference type="NCBI Taxonomy" id="2320859"/>
    <lineage>
        <taxon>Bacteria</taxon>
        <taxon>Pseudomonadati</taxon>
        <taxon>Pseudomonadota</taxon>
        <taxon>Alphaproteobacteria</taxon>
        <taxon>Acetobacterales</taxon>
        <taxon>Acetobacteraceae</taxon>
        <taxon>Oleomonas</taxon>
    </lineage>
</organism>
<dbReference type="Pfam" id="PF03500">
    <property type="entry name" value="Cellsynth_D"/>
    <property type="match status" value="1"/>
</dbReference>
<proteinExistence type="predicted"/>
<sequence>MDHLLAEAPGRSLAYHAGRHASLQWRAFVAALARTLYDNAEDGDADAFLREVGTNMARALPLPQVATLEELEAAMNAKWADLDWGWVRLREGTGDVGIVHGATPTGFAEDTGGTWGRASVPLLEGLYTEWFAAQQGPSHLAVSLVGERAEPLHLRYGR</sequence>
<name>A0A418WIY1_9PROT</name>
<accession>A0A418WIY1</accession>
<reference evidence="1 2" key="1">
    <citation type="submission" date="2018-09" db="EMBL/GenBank/DDBJ databases">
        <authorList>
            <person name="Zhu H."/>
        </authorList>
    </citation>
    <scope>NUCLEOTIDE SEQUENCE [LARGE SCALE GENOMIC DNA]</scope>
    <source>
        <strain evidence="1 2">K1W22B-8</strain>
    </source>
</reference>